<sequence length="595" mass="63649">MDDSVIDQVVEGEYGSAKEKSVAGQNAIRQLSQPVKGKLFVAQVLAFASGVLAIAPYVALVELGAALMQDRVDPARVNWIVMLLVSAYMARLTLYFVALGVTHFIDLSLRNQMRRQIAARMSTAPLSWFTREGEGKIRKTIQDDTATVHTVIAHGPIEKLNAIVSPLALLAYAFVVDWRLALLSIATIPIYVGMYGMSMRGMNEKTAQMDTKLAQVSATMAEFVAGISVVKAFGKVGQAHKAYLDAANEFSKFYRAWCMPLVSMSVASFSWVSIPVLLIVNLGGGALMMNAGWVSIYEVITTTLIALVLPGALMAVATIAWSYQLAGSAAVRLVNVMELPALSQPDAPQTPHGHDIEIRGVSYAYDETQALDEVSLRIPAGTVTALVGPSGAGKSTLASLIARFDDPDAGTITIGGVDLKSISQDVLYSTVAFVLQDAQLIRDTIRNNIALGAPDATLDQVRQAARAAQIDEFIMSLPDGYDTVLGEDTHVSGGQAARIAIARALMVDAPVLVLDEATAMADPESESKIQQALSTLAKGRTVIVIAHRLASVRGAEQIVVMERGRIAVVGKHDELLGNAHYQALLAQGACEEMTR</sequence>
<keyword evidence="3" id="KW-1003">Cell membrane</keyword>
<dbReference type="RefSeq" id="WP_035757763.1">
    <property type="nucleotide sequence ID" value="NZ_JRNH01000032.1"/>
</dbReference>
<evidence type="ECO:0000256" key="8">
    <source>
        <dbReference type="ARBA" id="ARBA00022989"/>
    </source>
</evidence>
<evidence type="ECO:0000313" key="14">
    <source>
        <dbReference type="EMBL" id="KGF19402.1"/>
    </source>
</evidence>
<dbReference type="FunFam" id="3.40.50.300:FF:000221">
    <property type="entry name" value="Multidrug ABC transporter ATP-binding protein"/>
    <property type="match status" value="1"/>
</dbReference>
<dbReference type="GO" id="GO:0005524">
    <property type="term" value="F:ATP binding"/>
    <property type="evidence" value="ECO:0007669"/>
    <property type="project" value="UniProtKB-KW"/>
</dbReference>
<proteinExistence type="inferred from homology"/>
<dbReference type="GO" id="GO:0015421">
    <property type="term" value="F:ABC-type oligopeptide transporter activity"/>
    <property type="evidence" value="ECO:0007669"/>
    <property type="project" value="TreeGrafter"/>
</dbReference>
<gene>
    <name evidence="14" type="ORF">HMPREF2128_09855</name>
</gene>
<dbReference type="EMBL" id="JRNH01000032">
    <property type="protein sequence ID" value="KGF19402.1"/>
    <property type="molecule type" value="Genomic_DNA"/>
</dbReference>
<feature type="domain" description="ABC transmembrane type-1" evidence="13">
    <location>
        <begin position="44"/>
        <end position="318"/>
    </location>
</feature>
<keyword evidence="6" id="KW-0547">Nucleotide-binding</keyword>
<dbReference type="PROSITE" id="PS00211">
    <property type="entry name" value="ABC_TRANSPORTER_1"/>
    <property type="match status" value="1"/>
</dbReference>
<dbReference type="Gene3D" id="3.40.50.300">
    <property type="entry name" value="P-loop containing nucleotide triphosphate hydrolases"/>
    <property type="match status" value="1"/>
</dbReference>
<dbReference type="InterPro" id="IPR017871">
    <property type="entry name" value="ABC_transporter-like_CS"/>
</dbReference>
<dbReference type="Pfam" id="PF00005">
    <property type="entry name" value="ABC_tran"/>
    <property type="match status" value="1"/>
</dbReference>
<evidence type="ECO:0000256" key="11">
    <source>
        <dbReference type="SAM" id="Phobius"/>
    </source>
</evidence>
<keyword evidence="2" id="KW-0813">Transport</keyword>
<dbReference type="PANTHER" id="PTHR43394:SF1">
    <property type="entry name" value="ATP-BINDING CASSETTE SUB-FAMILY B MEMBER 10, MITOCHONDRIAL"/>
    <property type="match status" value="1"/>
</dbReference>
<dbReference type="GO" id="GO:0005886">
    <property type="term" value="C:plasma membrane"/>
    <property type="evidence" value="ECO:0007669"/>
    <property type="project" value="UniProtKB-SubCell"/>
</dbReference>
<dbReference type="InterPro" id="IPR011527">
    <property type="entry name" value="ABC1_TM_dom"/>
</dbReference>
<evidence type="ECO:0000256" key="3">
    <source>
        <dbReference type="ARBA" id="ARBA00022475"/>
    </source>
</evidence>
<dbReference type="AlphaFoldDB" id="A0A095ZLC0"/>
<dbReference type="Gene3D" id="1.20.1560.10">
    <property type="entry name" value="ABC transporter type 1, transmembrane domain"/>
    <property type="match status" value="1"/>
</dbReference>
<accession>A0A095ZLC0</accession>
<evidence type="ECO:0000256" key="2">
    <source>
        <dbReference type="ARBA" id="ARBA00022448"/>
    </source>
</evidence>
<dbReference type="InterPro" id="IPR003593">
    <property type="entry name" value="AAA+_ATPase"/>
</dbReference>
<protein>
    <submittedName>
        <fullName evidence="14">Iron ABC transporter ATP-binding protein</fullName>
    </submittedName>
</protein>
<dbReference type="PANTHER" id="PTHR43394">
    <property type="entry name" value="ATP-DEPENDENT PERMEASE MDL1, MITOCHONDRIAL"/>
    <property type="match status" value="1"/>
</dbReference>
<keyword evidence="5 11" id="KW-0812">Transmembrane</keyword>
<feature type="transmembrane region" description="Helical" evidence="11">
    <location>
        <begin position="300"/>
        <end position="323"/>
    </location>
</feature>
<comment type="caution">
    <text evidence="14">The sequence shown here is derived from an EMBL/GenBank/DDBJ whole genome shotgun (WGS) entry which is preliminary data.</text>
</comment>
<evidence type="ECO:0000259" key="12">
    <source>
        <dbReference type="PROSITE" id="PS50893"/>
    </source>
</evidence>
<dbReference type="SMART" id="SM00382">
    <property type="entry name" value="AAA"/>
    <property type="match status" value="1"/>
</dbReference>
<evidence type="ECO:0000256" key="9">
    <source>
        <dbReference type="ARBA" id="ARBA00023136"/>
    </source>
</evidence>
<feature type="transmembrane region" description="Helical" evidence="11">
    <location>
        <begin position="169"/>
        <end position="193"/>
    </location>
</feature>
<dbReference type="SUPFAM" id="SSF52540">
    <property type="entry name" value="P-loop containing nucleoside triphosphate hydrolases"/>
    <property type="match status" value="1"/>
</dbReference>
<feature type="domain" description="ABC transporter" evidence="12">
    <location>
        <begin position="356"/>
        <end position="588"/>
    </location>
</feature>
<feature type="transmembrane region" description="Helical" evidence="11">
    <location>
        <begin position="254"/>
        <end position="280"/>
    </location>
</feature>
<organism evidence="14 15">
    <name type="scientific">Pseudoglutamicibacter albus DNF00011</name>
    <dbReference type="NCBI Taxonomy" id="1401063"/>
    <lineage>
        <taxon>Bacteria</taxon>
        <taxon>Bacillati</taxon>
        <taxon>Actinomycetota</taxon>
        <taxon>Actinomycetes</taxon>
        <taxon>Micrococcales</taxon>
        <taxon>Micrococcaceae</taxon>
        <taxon>Pseudoglutamicibacter</taxon>
    </lineage>
</organism>
<dbReference type="Pfam" id="PF00664">
    <property type="entry name" value="ABC_membrane"/>
    <property type="match status" value="1"/>
</dbReference>
<dbReference type="CDD" id="cd07346">
    <property type="entry name" value="ABC_6TM_exporters"/>
    <property type="match status" value="1"/>
</dbReference>
<evidence type="ECO:0000256" key="7">
    <source>
        <dbReference type="ARBA" id="ARBA00022840"/>
    </source>
</evidence>
<evidence type="ECO:0000256" key="10">
    <source>
        <dbReference type="ARBA" id="ARBA00023455"/>
    </source>
</evidence>
<dbReference type="InterPro" id="IPR027417">
    <property type="entry name" value="P-loop_NTPase"/>
</dbReference>
<dbReference type="Proteomes" id="UP000053528">
    <property type="component" value="Unassembled WGS sequence"/>
</dbReference>
<evidence type="ECO:0000256" key="4">
    <source>
        <dbReference type="ARBA" id="ARBA00022519"/>
    </source>
</evidence>
<evidence type="ECO:0000256" key="1">
    <source>
        <dbReference type="ARBA" id="ARBA00004429"/>
    </source>
</evidence>
<dbReference type="GO" id="GO:0016887">
    <property type="term" value="F:ATP hydrolysis activity"/>
    <property type="evidence" value="ECO:0007669"/>
    <property type="project" value="InterPro"/>
</dbReference>
<evidence type="ECO:0000259" key="13">
    <source>
        <dbReference type="PROSITE" id="PS50929"/>
    </source>
</evidence>
<keyword evidence="4" id="KW-0997">Cell inner membrane</keyword>
<dbReference type="InterPro" id="IPR039421">
    <property type="entry name" value="Type_1_exporter"/>
</dbReference>
<evidence type="ECO:0000256" key="6">
    <source>
        <dbReference type="ARBA" id="ARBA00022741"/>
    </source>
</evidence>
<evidence type="ECO:0000313" key="15">
    <source>
        <dbReference type="Proteomes" id="UP000053528"/>
    </source>
</evidence>
<keyword evidence="9 11" id="KW-0472">Membrane</keyword>
<comment type="subcellular location">
    <subcellularLocation>
        <location evidence="1">Cell inner membrane</location>
        <topology evidence="1">Multi-pass membrane protein</topology>
    </subcellularLocation>
</comment>
<keyword evidence="7 14" id="KW-0067">ATP-binding</keyword>
<name>A0A095ZLC0_9MICC</name>
<dbReference type="PROSITE" id="PS50929">
    <property type="entry name" value="ABC_TM1F"/>
    <property type="match status" value="1"/>
</dbReference>
<dbReference type="InterPro" id="IPR003439">
    <property type="entry name" value="ABC_transporter-like_ATP-bd"/>
</dbReference>
<dbReference type="SUPFAM" id="SSF90123">
    <property type="entry name" value="ABC transporter transmembrane region"/>
    <property type="match status" value="1"/>
</dbReference>
<dbReference type="InterPro" id="IPR036640">
    <property type="entry name" value="ABC1_TM_sf"/>
</dbReference>
<feature type="transmembrane region" description="Helical" evidence="11">
    <location>
        <begin position="79"/>
        <end position="105"/>
    </location>
</feature>
<evidence type="ECO:0000256" key="5">
    <source>
        <dbReference type="ARBA" id="ARBA00022692"/>
    </source>
</evidence>
<comment type="similarity">
    <text evidence="10">Belongs to the ABC transporter superfamily. Siderophore-Fe(3+) uptake transporter (SIUT) (TC 3.A.1.21) family.</text>
</comment>
<keyword evidence="8 11" id="KW-1133">Transmembrane helix</keyword>
<reference evidence="14 15" key="1">
    <citation type="submission" date="2014-07" db="EMBL/GenBank/DDBJ databases">
        <authorList>
            <person name="McCorrison J."/>
            <person name="Sanka R."/>
            <person name="Torralba M."/>
            <person name="Gillis M."/>
            <person name="Haft D.H."/>
            <person name="Methe B."/>
            <person name="Sutton G."/>
            <person name="Nelson K.E."/>
        </authorList>
    </citation>
    <scope>NUCLEOTIDE SEQUENCE [LARGE SCALE GENOMIC DNA]</scope>
    <source>
        <strain evidence="14 15">DNF00011</strain>
    </source>
</reference>
<feature type="transmembrane region" description="Helical" evidence="11">
    <location>
        <begin position="39"/>
        <end position="59"/>
    </location>
</feature>
<dbReference type="PROSITE" id="PS50893">
    <property type="entry name" value="ABC_TRANSPORTER_2"/>
    <property type="match status" value="1"/>
</dbReference>